<dbReference type="InterPro" id="IPR052216">
    <property type="entry name" value="CRISPR_Csm3_endoribonuclease"/>
</dbReference>
<dbReference type="STRING" id="888050.HMPREF9004_0641"/>
<keyword evidence="5" id="KW-1185">Reference proteome</keyword>
<accession>N6X597</accession>
<dbReference type="InterPro" id="IPR005537">
    <property type="entry name" value="RAMP_III_fam"/>
</dbReference>
<evidence type="ECO:0000313" key="4">
    <source>
        <dbReference type="EMBL" id="ENO18592.1"/>
    </source>
</evidence>
<organism evidence="4 5">
    <name type="scientific">Schaalia cardiffensis F0333</name>
    <dbReference type="NCBI Taxonomy" id="888050"/>
    <lineage>
        <taxon>Bacteria</taxon>
        <taxon>Bacillati</taxon>
        <taxon>Actinomycetota</taxon>
        <taxon>Actinomycetes</taxon>
        <taxon>Actinomycetales</taxon>
        <taxon>Actinomycetaceae</taxon>
        <taxon>Schaalia</taxon>
    </lineage>
</organism>
<dbReference type="PATRIC" id="fig|888050.3.peg.611"/>
<evidence type="ECO:0000313" key="5">
    <source>
        <dbReference type="Proteomes" id="UP000013015"/>
    </source>
</evidence>
<dbReference type="RefSeq" id="WP_005962370.1">
    <property type="nucleotide sequence ID" value="NZ_CP040505.1"/>
</dbReference>
<dbReference type="OrthoDB" id="3732561at2"/>
<evidence type="ECO:0000256" key="2">
    <source>
        <dbReference type="ARBA" id="ARBA00093789"/>
    </source>
</evidence>
<dbReference type="eggNOG" id="COG1337">
    <property type="taxonomic scope" value="Bacteria"/>
</dbReference>
<dbReference type="Proteomes" id="UP000013015">
    <property type="component" value="Unassembled WGS sequence"/>
</dbReference>
<dbReference type="PANTHER" id="PTHR35579">
    <property type="entry name" value="CRISPR SYSTEM CMS ENDORIBONUCLEASE CSM3"/>
    <property type="match status" value="1"/>
</dbReference>
<dbReference type="CDD" id="cd09726">
    <property type="entry name" value="RAMP_I_III"/>
    <property type="match status" value="1"/>
</dbReference>
<keyword evidence="1" id="KW-0051">Antiviral defense</keyword>
<comment type="caution">
    <text evidence="4">The sequence shown here is derived from an EMBL/GenBank/DDBJ whole genome shotgun (WGS) entry which is preliminary data.</text>
</comment>
<protein>
    <submittedName>
        <fullName evidence="4">CRISPR-associated ramp protein</fullName>
    </submittedName>
</protein>
<sequence length="596" mass="63860">MTRSFFIDIDMDSNWGIATGAGVVGGIDSVIERDRQGQPVLRGTVLTGILREKAQVAAIALDDGEPCGPWSNLCARIFGSAEAARLITFTDAVATDPVETSELVSVSIDSQTQTAKDDHLRFFERAGAAHLRAEVVCCRLTTGGARVAWTDAQLADVELLLAVACGIVEAVGSDKSVGDGSCRMRLKTVGHPQGWPWNALESASRTPTIPTIDAIPAAKITDSPQTDETGFFTAPLDIDLLSPVISYETPFSNEVRSLDFLRGTTLLAWAHRQMRAAHPDDDIVSNAVTSGDLRISDAIAVIDEVPGLPVPFSLSRSKDSSGLDHFSTWNHLRGESGLESQVPIRRGFLYGMGEAWRIASTPMTARQSSAHDPMTGTAQSGQLYLVHALSPGLRLRAELVVSNRLRERLPDLEELLSVDALLGARRLSGTFGSAHCSLGPLSPLVTPSASWDEDGTTTLWLASDLVLRSSSLGPTRGIQDFLDALAAVGAQVMVHTEDGAQAMALRYRRIDSRASDAAIRSTRIAMQAGSVLRITPAEEADPSAVLTALRRMARDGLGELRAQGYGRVLVAHPFLSLSSIALSTCTREAFLNRKES</sequence>
<dbReference type="Pfam" id="PF03787">
    <property type="entry name" value="RAMPs"/>
    <property type="match status" value="1"/>
</dbReference>
<evidence type="ECO:0000259" key="3">
    <source>
        <dbReference type="Pfam" id="PF03787"/>
    </source>
</evidence>
<dbReference type="GO" id="GO:0051607">
    <property type="term" value="P:defense response to virus"/>
    <property type="evidence" value="ECO:0007669"/>
    <property type="project" value="UniProtKB-KW"/>
</dbReference>
<dbReference type="AlphaFoldDB" id="N6X597"/>
<dbReference type="HOGENOM" id="CLU_394153_0_0_11"/>
<feature type="domain" description="CRISPR type III-associated protein" evidence="3">
    <location>
        <begin position="25"/>
        <end position="126"/>
    </location>
</feature>
<name>N6X597_9ACTO</name>
<reference evidence="4 5" key="1">
    <citation type="submission" date="2013-03" db="EMBL/GenBank/DDBJ databases">
        <title>Reference genome for the Human Microbiome Project.</title>
        <authorList>
            <person name="Aqrawi P."/>
            <person name="Ayvaz T."/>
            <person name="Bess C."/>
            <person name="Blankenburg K."/>
            <person name="Coyle M."/>
            <person name="Deng J."/>
            <person name="Forbes L."/>
            <person name="Fowler G."/>
            <person name="Francisco L."/>
            <person name="Fu Q."/>
            <person name="Gibbs R."/>
            <person name="Gross S."/>
            <person name="Gubbala S."/>
            <person name="Hale W."/>
            <person name="Hemphill L."/>
            <person name="Highlander S."/>
            <person name="Hirani K."/>
            <person name="Jackson L."/>
            <person name="Jakkamsetti A."/>
            <person name="Javaid M."/>
            <person name="Jayaseelan J.C."/>
            <person name="Jiang H."/>
            <person name="Joshi V."/>
            <person name="Korchina V."/>
            <person name="Kovar C."/>
            <person name="Lara F."/>
            <person name="Lee S."/>
            <person name="Liu Y."/>
            <person name="Mata R."/>
            <person name="Mathew T."/>
            <person name="Munidasa M."/>
            <person name="Muzny D."/>
            <person name="Nazareth L."/>
            <person name="Ngo R."/>
            <person name="Nguyen L."/>
            <person name="Nguyen N."/>
            <person name="Okwuonu G."/>
            <person name="Ongeri F."/>
            <person name="Palculict T."/>
            <person name="Patil S."/>
            <person name="Petrosino J."/>
            <person name="Pham C."/>
            <person name="Pham P."/>
            <person name="Pu L.-L."/>
            <person name="Qin X."/>
            <person name="Qu J."/>
            <person name="Reid J."/>
            <person name="Ross M."/>
            <person name="Ruth R."/>
            <person name="Saada N."/>
            <person name="San Lucas F."/>
            <person name="Santibanez J."/>
            <person name="Shang Y."/>
            <person name="Simmons D."/>
            <person name="Song X.-Z."/>
            <person name="Tang L.-Y."/>
            <person name="Thornton R."/>
            <person name="Warren J."/>
            <person name="Weissenberger G."/>
            <person name="Wilczek-Boney K."/>
            <person name="Worley K."/>
            <person name="Youmans B."/>
            <person name="Zhang J."/>
            <person name="Zhang L."/>
            <person name="Zhao Z."/>
            <person name="Zhou C."/>
            <person name="Zhu D."/>
            <person name="Zhu Y."/>
        </authorList>
    </citation>
    <scope>NUCLEOTIDE SEQUENCE [LARGE SCALE GENOMIC DNA]</scope>
    <source>
        <strain evidence="4 5">F0333</strain>
    </source>
</reference>
<evidence type="ECO:0000256" key="1">
    <source>
        <dbReference type="ARBA" id="ARBA00023118"/>
    </source>
</evidence>
<gene>
    <name evidence="4" type="ORF">HMPREF9004_0641</name>
</gene>
<comment type="subunit">
    <text evidence="2">Part of the Csm effector complex that includes Cas10, Csm2, Csm3, Csm4 and Csm5.</text>
</comment>
<dbReference type="EMBL" id="AQHZ01000010">
    <property type="protein sequence ID" value="ENO18592.1"/>
    <property type="molecule type" value="Genomic_DNA"/>
</dbReference>
<dbReference type="PANTHER" id="PTHR35579:SF3">
    <property type="entry name" value="CRISPR SYSTEM CMS ENDORIBONUCLEASE CSM3"/>
    <property type="match status" value="1"/>
</dbReference>
<proteinExistence type="predicted"/>